<dbReference type="EMBL" id="CP001672">
    <property type="protein sequence ID" value="ACT48659.1"/>
    <property type="molecule type" value="Genomic_DNA"/>
</dbReference>
<accession>C6WXL0</accession>
<evidence type="ECO:0000259" key="1">
    <source>
        <dbReference type="Pfam" id="PF03413"/>
    </source>
</evidence>
<dbReference type="Pfam" id="PF03413">
    <property type="entry name" value="PepSY"/>
    <property type="match status" value="1"/>
</dbReference>
<keyword evidence="3" id="KW-1185">Reference proteome</keyword>
<protein>
    <submittedName>
        <fullName evidence="2">Propeptide PepSY amd peptidase M4</fullName>
    </submittedName>
</protein>
<organism evidence="2 3">
    <name type="scientific">Methylotenera mobilis (strain JLW8 / ATCC BAA-1282 / DSM 17540)</name>
    <dbReference type="NCBI Taxonomy" id="583345"/>
    <lineage>
        <taxon>Bacteria</taxon>
        <taxon>Pseudomonadati</taxon>
        <taxon>Pseudomonadota</taxon>
        <taxon>Betaproteobacteria</taxon>
        <taxon>Nitrosomonadales</taxon>
        <taxon>Methylophilaceae</taxon>
        <taxon>Methylotenera</taxon>
    </lineage>
</organism>
<dbReference type="HOGENOM" id="CLU_143489_5_0_4"/>
<sequence>MMIKKLSILVLLIAVCTLLAGMIVFTNNSAKADINQQTARQLLSTGQILPLEKITKLAKSIKPGEVLEAELERKKGIYVYEVELLDARSQVWEIKLDAKTGKLLKMERED</sequence>
<evidence type="ECO:0000313" key="3">
    <source>
        <dbReference type="Proteomes" id="UP000002742"/>
    </source>
</evidence>
<dbReference type="eggNOG" id="COG3212">
    <property type="taxonomic scope" value="Bacteria"/>
</dbReference>
<dbReference type="Proteomes" id="UP000002742">
    <property type="component" value="Chromosome"/>
</dbReference>
<dbReference type="STRING" id="583345.Mmol_1755"/>
<dbReference type="KEGG" id="mmb:Mmol_1755"/>
<reference evidence="3" key="1">
    <citation type="submission" date="2009-07" db="EMBL/GenBank/DDBJ databases">
        <title>Complete sequence of Methylotenera mobilis JLW8.</title>
        <authorList>
            <consortium name="US DOE Joint Genome Institute"/>
            <person name="Lucas S."/>
            <person name="Copeland A."/>
            <person name="Lapidus A."/>
            <person name="Glavina del Rio T."/>
            <person name="Tice H."/>
            <person name="Bruce D."/>
            <person name="Goodwin L."/>
            <person name="Pitluck S."/>
            <person name="LaButti K.M."/>
            <person name="Clum A."/>
            <person name="Larimer F."/>
            <person name="Land M."/>
            <person name="Hauser L."/>
            <person name="Kyrpides N."/>
            <person name="Mikhailova N."/>
            <person name="Kayluzhnaya M."/>
            <person name="Chistoserdova L."/>
        </authorList>
    </citation>
    <scope>NUCLEOTIDE SEQUENCE [LARGE SCALE GENOMIC DNA]</scope>
    <source>
        <strain evidence="3">JLW8 / ATCC BAA-1282 / DSM 17540</strain>
    </source>
</reference>
<proteinExistence type="predicted"/>
<evidence type="ECO:0000313" key="2">
    <source>
        <dbReference type="EMBL" id="ACT48659.1"/>
    </source>
</evidence>
<name>C6WXL0_METML</name>
<reference evidence="2 3" key="2">
    <citation type="journal article" date="2011" name="J. Bacteriol.">
        <title>Genomes of three methylotrophs from a single niche uncover genetic and metabolic divergence of Methylophilaceae.</title>
        <authorList>
            <person name="Lapidus A."/>
            <person name="Clum A."/>
            <person name="Labutti K."/>
            <person name="Kaluzhnaya M.G."/>
            <person name="Lim S."/>
            <person name="Beck D.A."/>
            <person name="Glavina Del Rio T."/>
            <person name="Nolan M."/>
            <person name="Mavromatis K."/>
            <person name="Huntemann M."/>
            <person name="Lucas S."/>
            <person name="Lidstrom M.E."/>
            <person name="Ivanova N."/>
            <person name="Chistoserdova L."/>
        </authorList>
    </citation>
    <scope>NUCLEOTIDE SEQUENCE [LARGE SCALE GENOMIC DNA]</scope>
    <source>
        <strain evidence="3">JLW8 / ATCC BAA-1282 / DSM 17540</strain>
    </source>
</reference>
<dbReference type="AlphaFoldDB" id="C6WXL0"/>
<dbReference type="Gene3D" id="3.10.450.40">
    <property type="match status" value="1"/>
</dbReference>
<gene>
    <name evidence="2" type="ordered locus">Mmol_1755</name>
</gene>
<feature type="domain" description="PepSY" evidence="1">
    <location>
        <begin position="49"/>
        <end position="107"/>
    </location>
</feature>
<dbReference type="RefSeq" id="WP_015832694.1">
    <property type="nucleotide sequence ID" value="NC_012968.1"/>
</dbReference>
<dbReference type="InterPro" id="IPR025711">
    <property type="entry name" value="PepSY"/>
</dbReference>